<dbReference type="AlphaFoldDB" id="A0A1D8GHZ6"/>
<dbReference type="OrthoDB" id="9802710at2"/>
<dbReference type="InterPro" id="IPR009296">
    <property type="entry name" value="DUF951"/>
</dbReference>
<organism evidence="1 2">
    <name type="scientific">Geosporobacter ferrireducens</name>
    <dbReference type="NCBI Taxonomy" id="1424294"/>
    <lineage>
        <taxon>Bacteria</taxon>
        <taxon>Bacillati</taxon>
        <taxon>Bacillota</taxon>
        <taxon>Clostridia</taxon>
        <taxon>Peptostreptococcales</taxon>
        <taxon>Thermotaleaceae</taxon>
        <taxon>Geosporobacter</taxon>
    </lineage>
</organism>
<reference evidence="1 2" key="1">
    <citation type="submission" date="2016-09" db="EMBL/GenBank/DDBJ databases">
        <title>Genomic analysis reveals versatility of anaerobic energy metabolism of Geosporobacter ferrireducens IRF9 of phylum Firmicutes.</title>
        <authorList>
            <person name="Kim S.-J."/>
        </authorList>
    </citation>
    <scope>NUCLEOTIDE SEQUENCE [LARGE SCALE GENOMIC DNA]</scope>
    <source>
        <strain evidence="1 2">IRF9</strain>
    </source>
</reference>
<dbReference type="STRING" id="1424294.Gferi_13605"/>
<gene>
    <name evidence="1" type="ORF">Gferi_13605</name>
</gene>
<dbReference type="Pfam" id="PF06107">
    <property type="entry name" value="DUF951"/>
    <property type="match status" value="1"/>
</dbReference>
<evidence type="ECO:0000313" key="2">
    <source>
        <dbReference type="Proteomes" id="UP000095743"/>
    </source>
</evidence>
<dbReference type="PIRSF" id="PIRSF037263">
    <property type="entry name" value="DUF951_bac"/>
    <property type="match status" value="1"/>
</dbReference>
<dbReference type="KEGG" id="gfe:Gferi_13605"/>
<name>A0A1D8GHZ6_9FIRM</name>
<proteinExistence type="predicted"/>
<dbReference type="PANTHER" id="PTHR38455:SF1">
    <property type="entry name" value="DUF951 DOMAIN-CONTAINING PROTEIN"/>
    <property type="match status" value="1"/>
</dbReference>
<dbReference type="RefSeq" id="WP_069977349.1">
    <property type="nucleotide sequence ID" value="NZ_CP017269.1"/>
</dbReference>
<evidence type="ECO:0000313" key="1">
    <source>
        <dbReference type="EMBL" id="AOT70518.1"/>
    </source>
</evidence>
<dbReference type="Proteomes" id="UP000095743">
    <property type="component" value="Chromosome"/>
</dbReference>
<protein>
    <submittedName>
        <fullName evidence="1">DUF951 domain-containing protein</fullName>
    </submittedName>
</protein>
<sequence>MPMDLKMGDILEVKKNHPCGSNKFEVTRTGMDFRIKCCGCSHEVWIPRVKLEKRVKKILERKEE</sequence>
<accession>A0A1D8GHZ6</accession>
<keyword evidence="2" id="KW-1185">Reference proteome</keyword>
<dbReference type="EMBL" id="CP017269">
    <property type="protein sequence ID" value="AOT70518.1"/>
    <property type="molecule type" value="Genomic_DNA"/>
</dbReference>
<dbReference type="PANTHER" id="PTHR38455">
    <property type="entry name" value="HYPOTHETICAL CYTOSOLIC PROTEIN"/>
    <property type="match status" value="1"/>
</dbReference>